<dbReference type="EMBL" id="DS547147">
    <property type="protein sequence ID" value="EDR00694.1"/>
    <property type="molecule type" value="Genomic_DNA"/>
</dbReference>
<organism evidence="2">
    <name type="scientific">Laccaria bicolor (strain S238N-H82 / ATCC MYA-4686)</name>
    <name type="common">Bicoloured deceiver</name>
    <name type="synonym">Laccaria laccata var. bicolor</name>
    <dbReference type="NCBI Taxonomy" id="486041"/>
    <lineage>
        <taxon>Eukaryota</taxon>
        <taxon>Fungi</taxon>
        <taxon>Dikarya</taxon>
        <taxon>Basidiomycota</taxon>
        <taxon>Agaricomycotina</taxon>
        <taxon>Agaricomycetes</taxon>
        <taxon>Agaricomycetidae</taxon>
        <taxon>Agaricales</taxon>
        <taxon>Agaricineae</taxon>
        <taxon>Hydnangiaceae</taxon>
        <taxon>Laccaria</taxon>
    </lineage>
</organism>
<sequence length="165" mass="18323">MSHRALRVPEMTAITAYAHERLTGNNVSEARKRLEAQELTEMAKKAKEMCRFVTTIIKWSPAQAPPSLEFTAQFIIRRCKVPALSKCSSVLGLLSRRDEADAVAGFASSLPALLIPIRTLHGISAFGPQFCVYTYDTATPSLAPSVIARDRTIIASQARWRYKRS</sequence>
<evidence type="ECO:0000313" key="2">
    <source>
        <dbReference type="Proteomes" id="UP000001194"/>
    </source>
</evidence>
<dbReference type="STRING" id="486041.B0DXK1"/>
<dbReference type="GeneID" id="6084348"/>
<dbReference type="KEGG" id="lbc:LACBIDRAFT_333932"/>
<dbReference type="RefSeq" id="XP_001888703.1">
    <property type="nucleotide sequence ID" value="XM_001888668.1"/>
</dbReference>
<dbReference type="OrthoDB" id="3254408at2759"/>
<dbReference type="InParanoid" id="B0DXK1"/>
<dbReference type="AlphaFoldDB" id="B0DXK1"/>
<name>B0DXK1_LACBS</name>
<dbReference type="HOGENOM" id="CLU_1611058_0_0_1"/>
<evidence type="ECO:0000313" key="1">
    <source>
        <dbReference type="EMBL" id="EDR00694.1"/>
    </source>
</evidence>
<dbReference type="Proteomes" id="UP000001194">
    <property type="component" value="Unassembled WGS sequence"/>
</dbReference>
<proteinExistence type="predicted"/>
<protein>
    <submittedName>
        <fullName evidence="1">Predicted protein</fullName>
    </submittedName>
</protein>
<accession>B0DXK1</accession>
<keyword evidence="2" id="KW-1185">Reference proteome</keyword>
<reference evidence="1 2" key="1">
    <citation type="journal article" date="2008" name="Nature">
        <title>The genome of Laccaria bicolor provides insights into mycorrhizal symbiosis.</title>
        <authorList>
            <person name="Martin F."/>
            <person name="Aerts A."/>
            <person name="Ahren D."/>
            <person name="Brun A."/>
            <person name="Danchin E.G.J."/>
            <person name="Duchaussoy F."/>
            <person name="Gibon J."/>
            <person name="Kohler A."/>
            <person name="Lindquist E."/>
            <person name="Pereda V."/>
            <person name="Salamov A."/>
            <person name="Shapiro H.J."/>
            <person name="Wuyts J."/>
            <person name="Blaudez D."/>
            <person name="Buee M."/>
            <person name="Brokstein P."/>
            <person name="Canbaeck B."/>
            <person name="Cohen D."/>
            <person name="Courty P.E."/>
            <person name="Coutinho P.M."/>
            <person name="Delaruelle C."/>
            <person name="Detter J.C."/>
            <person name="Deveau A."/>
            <person name="DiFazio S."/>
            <person name="Duplessis S."/>
            <person name="Fraissinet-Tachet L."/>
            <person name="Lucic E."/>
            <person name="Frey-Klett P."/>
            <person name="Fourrey C."/>
            <person name="Feussner I."/>
            <person name="Gay G."/>
            <person name="Grimwood J."/>
            <person name="Hoegger P.J."/>
            <person name="Jain P."/>
            <person name="Kilaru S."/>
            <person name="Labbe J."/>
            <person name="Lin Y.C."/>
            <person name="Legue V."/>
            <person name="Le Tacon F."/>
            <person name="Marmeisse R."/>
            <person name="Melayah D."/>
            <person name="Montanini B."/>
            <person name="Muratet M."/>
            <person name="Nehls U."/>
            <person name="Niculita-Hirzel H."/>
            <person name="Oudot-Le Secq M.P."/>
            <person name="Peter M."/>
            <person name="Quesneville H."/>
            <person name="Rajashekar B."/>
            <person name="Reich M."/>
            <person name="Rouhier N."/>
            <person name="Schmutz J."/>
            <person name="Yin T."/>
            <person name="Chalot M."/>
            <person name="Henrissat B."/>
            <person name="Kuees U."/>
            <person name="Lucas S."/>
            <person name="Van de Peer Y."/>
            <person name="Podila G.K."/>
            <person name="Polle A."/>
            <person name="Pukkila P.J."/>
            <person name="Richardson P.M."/>
            <person name="Rouze P."/>
            <person name="Sanders I.R."/>
            <person name="Stajich J.E."/>
            <person name="Tunlid A."/>
            <person name="Tuskan G."/>
            <person name="Grigoriev I.V."/>
        </authorList>
    </citation>
    <scope>NUCLEOTIDE SEQUENCE [LARGE SCALE GENOMIC DNA]</scope>
    <source>
        <strain evidence="2">S238N-H82 / ATCC MYA-4686</strain>
    </source>
</reference>
<gene>
    <name evidence="1" type="ORF">LACBIDRAFT_333932</name>
</gene>